<dbReference type="GO" id="GO:0035658">
    <property type="term" value="C:Mon1-Ccz1 complex"/>
    <property type="evidence" value="ECO:0007669"/>
    <property type="project" value="InterPro"/>
</dbReference>
<comment type="similarity">
    <text evidence="1">Belongs to the CCZ1 family.</text>
</comment>
<dbReference type="InterPro" id="IPR043987">
    <property type="entry name" value="CCZ1/INTU/HSP4_longin_1"/>
</dbReference>
<feature type="region of interest" description="Disordered" evidence="2">
    <location>
        <begin position="106"/>
        <end position="126"/>
    </location>
</feature>
<feature type="compositionally biased region" description="Acidic residues" evidence="2">
    <location>
        <begin position="418"/>
        <end position="436"/>
    </location>
</feature>
<dbReference type="PANTHER" id="PTHR13056:SF0">
    <property type="entry name" value="VACUOLAR FUSION PROTEIN CCZ1 HOMOLOG-RELATED"/>
    <property type="match status" value="1"/>
</dbReference>
<dbReference type="PANTHER" id="PTHR13056">
    <property type="entry name" value="VACUOLAR FUSION PROTEIN CCZ1 HOMOLOG-RELATED"/>
    <property type="match status" value="1"/>
</dbReference>
<sequence>MSRIPSGLLYLAVYNPTLRPKQPFDEDDEDAEEQAHILFYTSREKAVSRDRMLRQIGLAKALVNFAELFNANDKCESIHSQSRRMVLVSPEPNFWFIAAVELPKKSQSSSSSSSKSTVKGKPKASTSKAQPAAEVVYDYEDGTVHDLAIRSQILHGYEKFKLLHGSFTSILDDLGQEGLETRLERFFTPWAWSWDLEAKPQIAELLGLPLQPYHSVLTPLLDGYSATLPETVIPVVLSQTHIIPSTRYISAAYPSALAEYLMAMIPPPTAHAEDPMASSVDTIQQRNPDSKSKDSTGLFSLPTVNMNVNMDMRKWNWQSYLTFGKGGAGSSKSKKEESKGEDQKDAEEVPVPPEGKEEVPETSEEDSSSPKSTVELDSKALEDALSSEGSLTTAATSESEAEHSPEPQEGGETVAENPDPDTDTVDETDAPSDEDSAALQADLVSSSPQSSMTILPRPRAPSTRSPTPVPTFTSRRVNLASSEDSIATKKREVHYYIRNATMIALVADPGPPSLSEMEEVLSVAAEHVISLLDDIEITTQNAALSKLSESLPTASKILQTPDQYAISTGRYFLQSPGFTSNSSHLQNATALMDMDPDVLEVYSRGQNPQYWHVAKRGLSTSEESPSTRRGTAYLEVFKKEASLPDVDNVLAGILRKSGIAESGLL</sequence>
<feature type="domain" description="CCZ1/INTU/HSP4 first Longin" evidence="3">
    <location>
        <begin position="26"/>
        <end position="164"/>
    </location>
</feature>
<dbReference type="Proteomes" id="UP000541558">
    <property type="component" value="Unassembled WGS sequence"/>
</dbReference>
<dbReference type="InterPro" id="IPR013176">
    <property type="entry name" value="Ccz1"/>
</dbReference>
<name>A0A8H5CAY6_9AGAR</name>
<organism evidence="4 5">
    <name type="scientific">Ephemerocybe angulata</name>
    <dbReference type="NCBI Taxonomy" id="980116"/>
    <lineage>
        <taxon>Eukaryota</taxon>
        <taxon>Fungi</taxon>
        <taxon>Dikarya</taxon>
        <taxon>Basidiomycota</taxon>
        <taxon>Agaricomycotina</taxon>
        <taxon>Agaricomycetes</taxon>
        <taxon>Agaricomycetidae</taxon>
        <taxon>Agaricales</taxon>
        <taxon>Agaricineae</taxon>
        <taxon>Psathyrellaceae</taxon>
        <taxon>Ephemerocybe</taxon>
    </lineage>
</organism>
<feature type="compositionally biased region" description="Polar residues" evidence="2">
    <location>
        <begin position="443"/>
        <end position="453"/>
    </location>
</feature>
<evidence type="ECO:0000256" key="2">
    <source>
        <dbReference type="SAM" id="MobiDB-lite"/>
    </source>
</evidence>
<proteinExistence type="inferred from homology"/>
<feature type="compositionally biased region" description="Polar residues" evidence="2">
    <location>
        <begin position="387"/>
        <end position="398"/>
    </location>
</feature>
<dbReference type="OrthoDB" id="240546at2759"/>
<dbReference type="EMBL" id="JAACJK010000014">
    <property type="protein sequence ID" value="KAF5338376.1"/>
    <property type="molecule type" value="Genomic_DNA"/>
</dbReference>
<evidence type="ECO:0000313" key="4">
    <source>
        <dbReference type="EMBL" id="KAF5338376.1"/>
    </source>
</evidence>
<feature type="region of interest" description="Disordered" evidence="2">
    <location>
        <begin position="326"/>
        <end position="472"/>
    </location>
</feature>
<evidence type="ECO:0000256" key="1">
    <source>
        <dbReference type="ARBA" id="ARBA00005352"/>
    </source>
</evidence>
<gene>
    <name evidence="4" type="ORF">D9611_012465</name>
</gene>
<evidence type="ECO:0000313" key="5">
    <source>
        <dbReference type="Proteomes" id="UP000541558"/>
    </source>
</evidence>
<dbReference type="GO" id="GO:0016192">
    <property type="term" value="P:vesicle-mediated transport"/>
    <property type="evidence" value="ECO:0007669"/>
    <property type="project" value="InterPro"/>
</dbReference>
<dbReference type="Pfam" id="PF19031">
    <property type="entry name" value="Intu_longin_1"/>
    <property type="match status" value="1"/>
</dbReference>
<comment type="caution">
    <text evidence="4">The sequence shown here is derived from an EMBL/GenBank/DDBJ whole genome shotgun (WGS) entry which is preliminary data.</text>
</comment>
<reference evidence="4 5" key="1">
    <citation type="journal article" date="2020" name="ISME J.">
        <title>Uncovering the hidden diversity of litter-decomposition mechanisms in mushroom-forming fungi.</title>
        <authorList>
            <person name="Floudas D."/>
            <person name="Bentzer J."/>
            <person name="Ahren D."/>
            <person name="Johansson T."/>
            <person name="Persson P."/>
            <person name="Tunlid A."/>
        </authorList>
    </citation>
    <scope>NUCLEOTIDE SEQUENCE [LARGE SCALE GENOMIC DNA]</scope>
    <source>
        <strain evidence="4 5">CBS 175.51</strain>
    </source>
</reference>
<evidence type="ECO:0000259" key="3">
    <source>
        <dbReference type="Pfam" id="PF19031"/>
    </source>
</evidence>
<accession>A0A8H5CAY6</accession>
<protein>
    <recommendedName>
        <fullName evidence="3">CCZ1/INTU/HSP4 first Longin domain-containing protein</fullName>
    </recommendedName>
</protein>
<feature type="compositionally biased region" description="Low complexity" evidence="2">
    <location>
        <begin position="106"/>
        <end position="116"/>
    </location>
</feature>
<feature type="region of interest" description="Disordered" evidence="2">
    <location>
        <begin position="272"/>
        <end position="301"/>
    </location>
</feature>
<feature type="compositionally biased region" description="Basic and acidic residues" evidence="2">
    <location>
        <begin position="333"/>
        <end position="347"/>
    </location>
</feature>
<keyword evidence="5" id="KW-1185">Reference proteome</keyword>
<feature type="compositionally biased region" description="Low complexity" evidence="2">
    <location>
        <begin position="456"/>
        <end position="472"/>
    </location>
</feature>
<dbReference type="AlphaFoldDB" id="A0A8H5CAY6"/>